<dbReference type="Proteomes" id="UP000308600">
    <property type="component" value="Unassembled WGS sequence"/>
</dbReference>
<organism evidence="1 2">
    <name type="scientific">Pluteus cervinus</name>
    <dbReference type="NCBI Taxonomy" id="181527"/>
    <lineage>
        <taxon>Eukaryota</taxon>
        <taxon>Fungi</taxon>
        <taxon>Dikarya</taxon>
        <taxon>Basidiomycota</taxon>
        <taxon>Agaricomycotina</taxon>
        <taxon>Agaricomycetes</taxon>
        <taxon>Agaricomycetidae</taxon>
        <taxon>Agaricales</taxon>
        <taxon>Pluteineae</taxon>
        <taxon>Pluteaceae</taxon>
        <taxon>Pluteus</taxon>
    </lineage>
</organism>
<proteinExistence type="predicted"/>
<name>A0ACD3A9P3_9AGAR</name>
<dbReference type="EMBL" id="ML208610">
    <property type="protein sequence ID" value="TFK62044.1"/>
    <property type="molecule type" value="Genomic_DNA"/>
</dbReference>
<reference evidence="1 2" key="1">
    <citation type="journal article" date="2019" name="Nat. Ecol. Evol.">
        <title>Megaphylogeny resolves global patterns of mushroom evolution.</title>
        <authorList>
            <person name="Varga T."/>
            <person name="Krizsan K."/>
            <person name="Foldi C."/>
            <person name="Dima B."/>
            <person name="Sanchez-Garcia M."/>
            <person name="Sanchez-Ramirez S."/>
            <person name="Szollosi G.J."/>
            <person name="Szarkandi J.G."/>
            <person name="Papp V."/>
            <person name="Albert L."/>
            <person name="Andreopoulos W."/>
            <person name="Angelini C."/>
            <person name="Antonin V."/>
            <person name="Barry K.W."/>
            <person name="Bougher N.L."/>
            <person name="Buchanan P."/>
            <person name="Buyck B."/>
            <person name="Bense V."/>
            <person name="Catcheside P."/>
            <person name="Chovatia M."/>
            <person name="Cooper J."/>
            <person name="Damon W."/>
            <person name="Desjardin D."/>
            <person name="Finy P."/>
            <person name="Geml J."/>
            <person name="Haridas S."/>
            <person name="Hughes K."/>
            <person name="Justo A."/>
            <person name="Karasinski D."/>
            <person name="Kautmanova I."/>
            <person name="Kiss B."/>
            <person name="Kocsube S."/>
            <person name="Kotiranta H."/>
            <person name="LaButti K.M."/>
            <person name="Lechner B.E."/>
            <person name="Liimatainen K."/>
            <person name="Lipzen A."/>
            <person name="Lukacs Z."/>
            <person name="Mihaltcheva S."/>
            <person name="Morgado L.N."/>
            <person name="Niskanen T."/>
            <person name="Noordeloos M.E."/>
            <person name="Ohm R.A."/>
            <person name="Ortiz-Santana B."/>
            <person name="Ovrebo C."/>
            <person name="Racz N."/>
            <person name="Riley R."/>
            <person name="Savchenko A."/>
            <person name="Shiryaev A."/>
            <person name="Soop K."/>
            <person name="Spirin V."/>
            <person name="Szebenyi C."/>
            <person name="Tomsovsky M."/>
            <person name="Tulloss R.E."/>
            <person name="Uehling J."/>
            <person name="Grigoriev I.V."/>
            <person name="Vagvolgyi C."/>
            <person name="Papp T."/>
            <person name="Martin F.M."/>
            <person name="Miettinen O."/>
            <person name="Hibbett D.S."/>
            <person name="Nagy L.G."/>
        </authorList>
    </citation>
    <scope>NUCLEOTIDE SEQUENCE [LARGE SCALE GENOMIC DNA]</scope>
    <source>
        <strain evidence="1 2">NL-1719</strain>
    </source>
</reference>
<evidence type="ECO:0000313" key="2">
    <source>
        <dbReference type="Proteomes" id="UP000308600"/>
    </source>
</evidence>
<sequence length="514" mass="55698">MTTQNVDAVVVVSDIDERTPLLHHHSSTSSPSPSPSSSRSSPKKPRTPTPLPRLQIAIVLVLQVCEPLASQSILPYINQLVGSLDITGGDPKKIGYYAGLIESLFFATEALCVLQWSRLSDHVGRKPVLLIGLAGTAISMIFFGLSQTFWGLVLSRCLCGLLNGNIGVMKSVMGELTDSSNRAEGFALMPVVWATGATFGPLLGGTLSKPADRFPRYFDNSFWREYPYLLPCVAAASFIFVAFVVTACVFKETVPKRKSIPRRSASTASDHTMVESSPSDEDDKEEEAGPLPLRQLLVYPVILSVSNYVTLAFLNIGLISLLPLFFSMPLSIGGLGFDPPTIGYIMGAYGAGTGIYQALYFSKIIKKLGPRLVFVSGMATFMPVFVLIPVMSVLARWNGGVYWVVWVLIGVVMSMMAWMDMAYGCIFMYVTGSAPNKRSLGATNGLSQTSVSVARAIGPALFTSLFSFSLEEKLMGGYAVYVILFVMSVAGMGVARMLPVRVWDDCEEEGEEEA</sequence>
<protein>
    <submittedName>
        <fullName evidence="1">MFS general substrate transporter</fullName>
    </submittedName>
</protein>
<accession>A0ACD3A9P3</accession>
<keyword evidence="2" id="KW-1185">Reference proteome</keyword>
<evidence type="ECO:0000313" key="1">
    <source>
        <dbReference type="EMBL" id="TFK62044.1"/>
    </source>
</evidence>
<gene>
    <name evidence="1" type="ORF">BDN72DRAFT_827877</name>
</gene>